<gene>
    <name evidence="7" type="ORF">GGC33_02450</name>
</gene>
<dbReference type="GO" id="GO:0016020">
    <property type="term" value="C:membrane"/>
    <property type="evidence" value="ECO:0007669"/>
    <property type="project" value="UniProtKB-SubCell"/>
</dbReference>
<dbReference type="Pfam" id="PF24763">
    <property type="entry name" value="CGL160_C"/>
    <property type="match status" value="1"/>
</dbReference>
<dbReference type="EMBL" id="WMIA01000002">
    <property type="protein sequence ID" value="MTF37789.1"/>
    <property type="molecule type" value="Genomic_DNA"/>
</dbReference>
<feature type="transmembrane region" description="Helical" evidence="5">
    <location>
        <begin position="56"/>
        <end position="73"/>
    </location>
</feature>
<keyword evidence="4 5" id="KW-0472">Membrane</keyword>
<evidence type="ECO:0000256" key="5">
    <source>
        <dbReference type="SAM" id="Phobius"/>
    </source>
</evidence>
<feature type="transmembrane region" description="Helical" evidence="5">
    <location>
        <begin position="110"/>
        <end position="128"/>
    </location>
</feature>
<dbReference type="RefSeq" id="WP_155082653.1">
    <property type="nucleotide sequence ID" value="NZ_WMIA01000002.1"/>
</dbReference>
<dbReference type="PANTHER" id="PTHR34118">
    <property type="entry name" value="NF-KAPPA-B INHIBITOR-LIKE PROTEIN-RELATED"/>
    <property type="match status" value="1"/>
</dbReference>
<keyword evidence="2 5" id="KW-0812">Transmembrane</keyword>
<organism evidence="7 8">
    <name type="scientific">Cyanobacterium aponinum 0216</name>
    <dbReference type="NCBI Taxonomy" id="2676140"/>
    <lineage>
        <taxon>Bacteria</taxon>
        <taxon>Bacillati</taxon>
        <taxon>Cyanobacteriota</taxon>
        <taxon>Cyanophyceae</taxon>
        <taxon>Oscillatoriophycideae</taxon>
        <taxon>Chroococcales</taxon>
        <taxon>Geminocystaceae</taxon>
        <taxon>Cyanobacterium</taxon>
    </lineage>
</organism>
<evidence type="ECO:0000256" key="3">
    <source>
        <dbReference type="ARBA" id="ARBA00022989"/>
    </source>
</evidence>
<comment type="subcellular location">
    <subcellularLocation>
        <location evidence="1">Membrane</location>
        <topology evidence="1">Multi-pass membrane protein</topology>
    </subcellularLocation>
</comment>
<dbReference type="AlphaFoldDB" id="A0A844GS94"/>
<name>A0A844GS94_9CHRO</name>
<evidence type="ECO:0000313" key="7">
    <source>
        <dbReference type="EMBL" id="MTF37789.1"/>
    </source>
</evidence>
<accession>A0A844GS94</accession>
<dbReference type="InterPro" id="IPR056309">
    <property type="entry name" value="CGL160/ATPI_dom"/>
</dbReference>
<evidence type="ECO:0000256" key="2">
    <source>
        <dbReference type="ARBA" id="ARBA00022692"/>
    </source>
</evidence>
<dbReference type="Proteomes" id="UP000437131">
    <property type="component" value="Unassembled WGS sequence"/>
</dbReference>
<sequence length="143" mass="16240">MNTVETLPEQEKEQQLIDNSMEEYYQLRNNLLIGTVVIAVVSFILVWVFYSLQTSLSYLLGACVSLVYLNMLAREVERVGVYKKKIGSTRLAIFVGLMVVATQWQQLQVLPVFLGFLTYKAAILLYVIPTSLLGNLQKTEQKS</sequence>
<feature type="transmembrane region" description="Helical" evidence="5">
    <location>
        <begin position="85"/>
        <end position="104"/>
    </location>
</feature>
<evidence type="ECO:0000256" key="4">
    <source>
        <dbReference type="ARBA" id="ARBA00023136"/>
    </source>
</evidence>
<reference evidence="7 8" key="1">
    <citation type="submission" date="2019-11" db="EMBL/GenBank/DDBJ databases">
        <title>Isolation of a new High Light Tolerant Cyanobacteria.</title>
        <authorList>
            <person name="Dobson Z."/>
            <person name="Vaughn N."/>
            <person name="Vaughn M."/>
            <person name="Fromme P."/>
            <person name="Mazor Y."/>
        </authorList>
    </citation>
    <scope>NUCLEOTIDE SEQUENCE [LARGE SCALE GENOMIC DNA]</scope>
    <source>
        <strain evidence="7 8">0216</strain>
    </source>
</reference>
<feature type="domain" description="CGL160/ATPI" evidence="6">
    <location>
        <begin position="17"/>
        <end position="128"/>
    </location>
</feature>
<evidence type="ECO:0000313" key="8">
    <source>
        <dbReference type="Proteomes" id="UP000437131"/>
    </source>
</evidence>
<evidence type="ECO:0000259" key="6">
    <source>
        <dbReference type="Pfam" id="PF24763"/>
    </source>
</evidence>
<proteinExistence type="predicted"/>
<comment type="caution">
    <text evidence="7">The sequence shown here is derived from an EMBL/GenBank/DDBJ whole genome shotgun (WGS) entry which is preliminary data.</text>
</comment>
<keyword evidence="3 5" id="KW-1133">Transmembrane helix</keyword>
<evidence type="ECO:0000256" key="1">
    <source>
        <dbReference type="ARBA" id="ARBA00004141"/>
    </source>
</evidence>
<dbReference type="PANTHER" id="PTHR34118:SF6">
    <property type="entry name" value="PROTEIN CONSERVED ONLY IN THE GREEN LINEAGE 160, CHLOROPLASTIC"/>
    <property type="match status" value="1"/>
</dbReference>
<protein>
    <submittedName>
        <fullName evidence="7">ATP synthase subunit I</fullName>
    </submittedName>
</protein>
<feature type="transmembrane region" description="Helical" evidence="5">
    <location>
        <begin position="31"/>
        <end position="50"/>
    </location>
</feature>